<reference evidence="1 2" key="1">
    <citation type="journal article" date="2020" name="Nat. Food">
        <title>A phased Vanilla planifolia genome enables genetic improvement of flavour and production.</title>
        <authorList>
            <person name="Hasing T."/>
            <person name="Tang H."/>
            <person name="Brym M."/>
            <person name="Khazi F."/>
            <person name="Huang T."/>
            <person name="Chambers A.H."/>
        </authorList>
    </citation>
    <scope>NUCLEOTIDE SEQUENCE [LARGE SCALE GENOMIC DNA]</scope>
    <source>
        <tissue evidence="1">Leaf</tissue>
    </source>
</reference>
<accession>A0A835U9J6</accession>
<organism evidence="1 2">
    <name type="scientific">Vanilla planifolia</name>
    <name type="common">Vanilla</name>
    <dbReference type="NCBI Taxonomy" id="51239"/>
    <lineage>
        <taxon>Eukaryota</taxon>
        <taxon>Viridiplantae</taxon>
        <taxon>Streptophyta</taxon>
        <taxon>Embryophyta</taxon>
        <taxon>Tracheophyta</taxon>
        <taxon>Spermatophyta</taxon>
        <taxon>Magnoliopsida</taxon>
        <taxon>Liliopsida</taxon>
        <taxon>Asparagales</taxon>
        <taxon>Orchidaceae</taxon>
        <taxon>Vanilloideae</taxon>
        <taxon>Vanilleae</taxon>
        <taxon>Vanilla</taxon>
    </lineage>
</organism>
<gene>
    <name evidence="1" type="ORF">HPP92_026373</name>
</gene>
<evidence type="ECO:0000313" key="1">
    <source>
        <dbReference type="EMBL" id="KAG0451166.1"/>
    </source>
</evidence>
<dbReference type="AlphaFoldDB" id="A0A835U9J6"/>
<name>A0A835U9J6_VANPL</name>
<comment type="caution">
    <text evidence="1">The sequence shown here is derived from an EMBL/GenBank/DDBJ whole genome shotgun (WGS) entry which is preliminary data.</text>
</comment>
<dbReference type="Proteomes" id="UP000639772">
    <property type="component" value="Unassembled WGS sequence"/>
</dbReference>
<evidence type="ECO:0000313" key="2">
    <source>
        <dbReference type="Proteomes" id="UP000639772"/>
    </source>
</evidence>
<protein>
    <submittedName>
        <fullName evidence="1">Uncharacterized protein</fullName>
    </submittedName>
</protein>
<sequence length="157" mass="17785">MGKLSASGLIYDSGSPCDGRRREHISILKERRGAGHQSKSSMEWAWKNMRAKHSFFQDSFYLSSSHSKECLFELLKKESEHTPVKEYAQWLMRGSLDIQFKTSEVAAAIALVVLGNANKLLIDNVLNHCAYMEKKCIGSPHSKPKDDACSQYRTDEE</sequence>
<proteinExistence type="predicted"/>
<dbReference type="EMBL" id="JADCNM010000077">
    <property type="protein sequence ID" value="KAG0451166.1"/>
    <property type="molecule type" value="Genomic_DNA"/>
</dbReference>